<sequence>MADRDVTPDDSLLKQIFTTNQPETISIFLQNWDKCVFKAEFPRDGEHRHSTCVVRLEAENKNLQTFTTIASMQQIAATIIPDLVPQTLQVGKAKNAQRRMFHFSVIELVDGDLLEDVWQQMSAEEQSSVVAELVKALEKLHSVRLSDKWVKEILDKMLREESDGIMKGFEQPGAFGGPHTGFLNGGPALLDSIMARRKLNKPFCTIEPIVGSQDVGIQSSFKELGSTVINKSDMDKWPGEAVLCHNDLNPRNIILQACASSGGLSKHKLVGIIDWELAGFYPASYELSLQDTYLSGANRHVSFYLLLKEHMKDLVPRSSSQIVLLQAMELIFESQQRYLIDGNNIPAHIRKRFLESSKLARDNDPYVGWTRVPQDGPFSEYSSAAIQQLEDNVVEEIIAKRS</sequence>
<accession>A0A4Z0Z2V5</accession>
<dbReference type="InterPro" id="IPR011009">
    <property type="entry name" value="Kinase-like_dom_sf"/>
</dbReference>
<dbReference type="AlphaFoldDB" id="A0A4Z0Z2V5"/>
<dbReference type="InterPro" id="IPR051678">
    <property type="entry name" value="AGP_Transferase"/>
</dbReference>
<name>A0A4Z0Z2V5_9PEZI</name>
<gene>
    <name evidence="2" type="ORF">E0Z10_g5793</name>
</gene>
<dbReference type="Gene3D" id="3.90.1200.10">
    <property type="match status" value="1"/>
</dbReference>
<comment type="caution">
    <text evidence="2">The sequence shown here is derived from an EMBL/GenBank/DDBJ whole genome shotgun (WGS) entry which is preliminary data.</text>
</comment>
<proteinExistence type="predicted"/>
<dbReference type="OrthoDB" id="2906425at2759"/>
<keyword evidence="3" id="KW-1185">Reference proteome</keyword>
<reference evidence="2 3" key="1">
    <citation type="submission" date="2019-03" db="EMBL/GenBank/DDBJ databases">
        <title>Draft genome sequence of Xylaria hypoxylon DSM 108379, a ubiquitous saprotrophic-parasitic fungi on hardwood.</title>
        <authorList>
            <person name="Buettner E."/>
            <person name="Leonhardt S."/>
            <person name="Gebauer A.M."/>
            <person name="Liers C."/>
            <person name="Hofrichter M."/>
            <person name="Kellner H."/>
        </authorList>
    </citation>
    <scope>NUCLEOTIDE SEQUENCE [LARGE SCALE GENOMIC DNA]</scope>
    <source>
        <strain evidence="2 3">DSM 108379</strain>
    </source>
</reference>
<dbReference type="PANTHER" id="PTHR21310">
    <property type="entry name" value="AMINOGLYCOSIDE PHOSPHOTRANSFERASE-RELATED-RELATED"/>
    <property type="match status" value="1"/>
</dbReference>
<evidence type="ECO:0000313" key="2">
    <source>
        <dbReference type="EMBL" id="TGJ82952.1"/>
    </source>
</evidence>
<evidence type="ECO:0000259" key="1">
    <source>
        <dbReference type="Pfam" id="PF01636"/>
    </source>
</evidence>
<dbReference type="InterPro" id="IPR002575">
    <property type="entry name" value="Aminoglycoside_PTrfase"/>
</dbReference>
<dbReference type="Proteomes" id="UP000297716">
    <property type="component" value="Unassembled WGS sequence"/>
</dbReference>
<dbReference type="SUPFAM" id="SSF56112">
    <property type="entry name" value="Protein kinase-like (PK-like)"/>
    <property type="match status" value="1"/>
</dbReference>
<organism evidence="2 3">
    <name type="scientific">Xylaria hypoxylon</name>
    <dbReference type="NCBI Taxonomy" id="37992"/>
    <lineage>
        <taxon>Eukaryota</taxon>
        <taxon>Fungi</taxon>
        <taxon>Dikarya</taxon>
        <taxon>Ascomycota</taxon>
        <taxon>Pezizomycotina</taxon>
        <taxon>Sordariomycetes</taxon>
        <taxon>Xylariomycetidae</taxon>
        <taxon>Xylariales</taxon>
        <taxon>Xylariaceae</taxon>
        <taxon>Xylaria</taxon>
    </lineage>
</organism>
<dbReference type="PANTHER" id="PTHR21310:SF39">
    <property type="entry name" value="AMINOGLYCOSIDE PHOSPHOTRANSFERASE DOMAIN-CONTAINING PROTEIN"/>
    <property type="match status" value="1"/>
</dbReference>
<evidence type="ECO:0000313" key="3">
    <source>
        <dbReference type="Proteomes" id="UP000297716"/>
    </source>
</evidence>
<feature type="domain" description="Aminoglycoside phosphotransferase" evidence="1">
    <location>
        <begin position="235"/>
        <end position="287"/>
    </location>
</feature>
<protein>
    <recommendedName>
        <fullName evidence="1">Aminoglycoside phosphotransferase domain-containing protein</fullName>
    </recommendedName>
</protein>
<dbReference type="EMBL" id="SKBN01000109">
    <property type="protein sequence ID" value="TGJ82952.1"/>
    <property type="molecule type" value="Genomic_DNA"/>
</dbReference>
<dbReference type="Pfam" id="PF01636">
    <property type="entry name" value="APH"/>
    <property type="match status" value="1"/>
</dbReference>